<evidence type="ECO:0000313" key="1">
    <source>
        <dbReference type="EMBL" id="EAR09814.1"/>
    </source>
</evidence>
<reference evidence="1 2" key="1">
    <citation type="submission" date="2006-02" db="EMBL/GenBank/DDBJ databases">
        <authorList>
            <person name="Pinhassi J."/>
            <person name="Pedros-Alio C."/>
            <person name="Ferriera S."/>
            <person name="Johnson J."/>
            <person name="Kravitz S."/>
            <person name="Halpern A."/>
            <person name="Remington K."/>
            <person name="Beeson K."/>
            <person name="Tran B."/>
            <person name="Rogers Y.-H."/>
            <person name="Friedman R."/>
            <person name="Venter J.C."/>
        </authorList>
    </citation>
    <scope>NUCLEOTIDE SEQUENCE [LARGE SCALE GENOMIC DNA]</scope>
    <source>
        <strain evidence="1 2">MED297</strain>
    </source>
</reference>
<name>A4BD70_9GAMM</name>
<dbReference type="STRING" id="314283.MED297_05679"/>
<dbReference type="NCBIfam" id="TIGR02443">
    <property type="entry name" value="YheV family putative zinc ribbon protein"/>
    <property type="match status" value="1"/>
</dbReference>
<dbReference type="InterPro" id="IPR012658">
    <property type="entry name" value="YheV"/>
</dbReference>
<comment type="caution">
    <text evidence="1">The sequence shown here is derived from an EMBL/GenBank/DDBJ whole genome shotgun (WGS) entry which is preliminary data.</text>
</comment>
<organism evidence="1 2">
    <name type="scientific">Reinekea blandensis MED297</name>
    <dbReference type="NCBI Taxonomy" id="314283"/>
    <lineage>
        <taxon>Bacteria</taxon>
        <taxon>Pseudomonadati</taxon>
        <taxon>Pseudomonadota</taxon>
        <taxon>Gammaproteobacteria</taxon>
        <taxon>Oceanospirillales</taxon>
        <taxon>Saccharospirillaceae</taxon>
        <taxon>Reinekea</taxon>
    </lineage>
</organism>
<dbReference type="EMBL" id="AAOE01000007">
    <property type="protein sequence ID" value="EAR09814.1"/>
    <property type="molecule type" value="Genomic_DNA"/>
</dbReference>
<proteinExistence type="predicted"/>
<dbReference type="AlphaFoldDB" id="A4BD70"/>
<dbReference type="Proteomes" id="UP000005953">
    <property type="component" value="Unassembled WGS sequence"/>
</dbReference>
<keyword evidence="2" id="KW-1185">Reference proteome</keyword>
<accession>A4BD70</accession>
<evidence type="ECO:0000313" key="2">
    <source>
        <dbReference type="Proteomes" id="UP000005953"/>
    </source>
</evidence>
<gene>
    <name evidence="1" type="ORF">MED297_05679</name>
</gene>
<dbReference type="HOGENOM" id="CLU_187607_0_0_6"/>
<dbReference type="OrthoDB" id="5881059at2"/>
<sequence>MKKRFIAGVVCPKCGTQDSIMASEDETEKVMIRECVECGFTDRLSTVVNTPKEMKTRVTPEAPAPSDDTVQVVRILKP</sequence>
<protein>
    <submittedName>
        <fullName evidence="1">Uncharacterized protein</fullName>
    </submittedName>
</protein>
<dbReference type="RefSeq" id="WP_008048290.1">
    <property type="nucleotide sequence ID" value="NZ_CH724155.1"/>
</dbReference>
<dbReference type="Pfam" id="PF09526">
    <property type="entry name" value="DUF2387"/>
    <property type="match status" value="1"/>
</dbReference>